<comment type="caution">
    <text evidence="1">The sequence shown here is derived from an EMBL/GenBank/DDBJ whole genome shotgun (WGS) entry which is preliminary data.</text>
</comment>
<dbReference type="EMBL" id="CM055111">
    <property type="protein sequence ID" value="KAJ7520102.1"/>
    <property type="molecule type" value="Genomic_DNA"/>
</dbReference>
<accession>A0ACC2ARD7</accession>
<sequence>MMFKSLLLPSSSRLTSSSCYTRFEASIILPSHLYLTTSINDSSLSSFDSCISSQFSLQLPDLRCSWASARGPWFSHRSAFVGGSCNGKKVTAVRSMSGGSGGQIDDLITSKNDLNAVVVYSKTWCPYCGAVKNLFEELGVKFVAVELDEMVEERDIQEALRKLTGQSTVPSVFIGGKHIGGCDDTMALHRQGKLLPLLASAGAKFSKV</sequence>
<keyword evidence="2" id="KW-1185">Reference proteome</keyword>
<gene>
    <name evidence="1" type="ORF">O6H91_20G066400</name>
</gene>
<organism evidence="1 2">
    <name type="scientific">Diphasiastrum complanatum</name>
    <name type="common">Issler's clubmoss</name>
    <name type="synonym">Lycopodium complanatum</name>
    <dbReference type="NCBI Taxonomy" id="34168"/>
    <lineage>
        <taxon>Eukaryota</taxon>
        <taxon>Viridiplantae</taxon>
        <taxon>Streptophyta</taxon>
        <taxon>Embryophyta</taxon>
        <taxon>Tracheophyta</taxon>
        <taxon>Lycopodiopsida</taxon>
        <taxon>Lycopodiales</taxon>
        <taxon>Lycopodiaceae</taxon>
        <taxon>Lycopodioideae</taxon>
        <taxon>Diphasiastrum</taxon>
    </lineage>
</organism>
<dbReference type="Proteomes" id="UP001162992">
    <property type="component" value="Chromosome 20"/>
</dbReference>
<protein>
    <submittedName>
        <fullName evidence="1">Uncharacterized protein</fullName>
    </submittedName>
</protein>
<proteinExistence type="predicted"/>
<evidence type="ECO:0000313" key="2">
    <source>
        <dbReference type="Proteomes" id="UP001162992"/>
    </source>
</evidence>
<evidence type="ECO:0000313" key="1">
    <source>
        <dbReference type="EMBL" id="KAJ7520102.1"/>
    </source>
</evidence>
<reference evidence="2" key="1">
    <citation type="journal article" date="2024" name="Proc. Natl. Acad. Sci. U.S.A.">
        <title>Extraordinary preservation of gene collinearity over three hundred million years revealed in homosporous lycophytes.</title>
        <authorList>
            <person name="Li C."/>
            <person name="Wickell D."/>
            <person name="Kuo L.Y."/>
            <person name="Chen X."/>
            <person name="Nie B."/>
            <person name="Liao X."/>
            <person name="Peng D."/>
            <person name="Ji J."/>
            <person name="Jenkins J."/>
            <person name="Williams M."/>
            <person name="Shu S."/>
            <person name="Plott C."/>
            <person name="Barry K."/>
            <person name="Rajasekar S."/>
            <person name="Grimwood J."/>
            <person name="Han X."/>
            <person name="Sun S."/>
            <person name="Hou Z."/>
            <person name="He W."/>
            <person name="Dai G."/>
            <person name="Sun C."/>
            <person name="Schmutz J."/>
            <person name="Leebens-Mack J.H."/>
            <person name="Li F.W."/>
            <person name="Wang L."/>
        </authorList>
    </citation>
    <scope>NUCLEOTIDE SEQUENCE [LARGE SCALE GENOMIC DNA]</scope>
    <source>
        <strain evidence="2">cv. PW_Plant_1</strain>
    </source>
</reference>
<name>A0ACC2ARD7_DIPCM</name>